<keyword evidence="8" id="KW-1185">Reference proteome</keyword>
<proteinExistence type="predicted"/>
<gene>
    <name evidence="7" type="ORF">OJ997_13750</name>
</gene>
<comment type="caution">
    <text evidence="7">The sequence shown here is derived from an EMBL/GenBank/DDBJ whole genome shotgun (WGS) entry which is preliminary data.</text>
</comment>
<dbReference type="Pfam" id="PF00324">
    <property type="entry name" value="AA_permease"/>
    <property type="match status" value="1"/>
</dbReference>
<dbReference type="AlphaFoldDB" id="A0A9X3NAJ0"/>
<feature type="transmembrane region" description="Helical" evidence="5">
    <location>
        <begin position="39"/>
        <end position="61"/>
    </location>
</feature>
<feature type="transmembrane region" description="Helical" evidence="5">
    <location>
        <begin position="250"/>
        <end position="268"/>
    </location>
</feature>
<dbReference type="GO" id="GO:0022857">
    <property type="term" value="F:transmembrane transporter activity"/>
    <property type="evidence" value="ECO:0007669"/>
    <property type="project" value="InterPro"/>
</dbReference>
<dbReference type="GO" id="GO:0005886">
    <property type="term" value="C:plasma membrane"/>
    <property type="evidence" value="ECO:0007669"/>
    <property type="project" value="UniProtKB-SubCell"/>
</dbReference>
<comment type="subcellular location">
    <subcellularLocation>
        <location evidence="1">Membrane</location>
        <topology evidence="1">Multi-pass membrane protein</topology>
    </subcellularLocation>
</comment>
<evidence type="ECO:0000259" key="6">
    <source>
        <dbReference type="Pfam" id="PF00324"/>
    </source>
</evidence>
<keyword evidence="4 5" id="KW-0472">Membrane</keyword>
<evidence type="ECO:0000256" key="2">
    <source>
        <dbReference type="ARBA" id="ARBA00022692"/>
    </source>
</evidence>
<evidence type="ECO:0000256" key="4">
    <source>
        <dbReference type="ARBA" id="ARBA00023136"/>
    </source>
</evidence>
<dbReference type="EMBL" id="JAPDDP010000021">
    <property type="protein sequence ID" value="MDA0181365.1"/>
    <property type="molecule type" value="Genomic_DNA"/>
</dbReference>
<keyword evidence="3 5" id="KW-1133">Transmembrane helix</keyword>
<organism evidence="7 8">
    <name type="scientific">Solirubrobacter phytolaccae</name>
    <dbReference type="NCBI Taxonomy" id="1404360"/>
    <lineage>
        <taxon>Bacteria</taxon>
        <taxon>Bacillati</taxon>
        <taxon>Actinomycetota</taxon>
        <taxon>Thermoleophilia</taxon>
        <taxon>Solirubrobacterales</taxon>
        <taxon>Solirubrobacteraceae</taxon>
        <taxon>Solirubrobacter</taxon>
    </lineage>
</organism>
<accession>A0A9X3NAJ0</accession>
<sequence>MSAIVIVELCVFAVFIAVTLPDVDWGLLAFSGYPPLADVVASVALTFFAFMGFSVITFSAGDLRDPARGLPRAMYTALAVTGGLYVLIAFGVFGTLPVDDVVRHGETAIAEAARPALGDAGFTMMALAAILATTSSVNATLYASGGLTRMLASVGQFPTVFGRATKGGAHIGLLLTAALILLVANLVDLSAIASLGSAIALCVFVLVALAGWRRRADTGANPVIAVTAIVVAVVVLGFFVADTLRNDPATFVAIIALAGLAVVLDALWKRSVRRDEQARGPHEERLAHH</sequence>
<feature type="transmembrane region" description="Helical" evidence="5">
    <location>
        <begin position="124"/>
        <end position="147"/>
    </location>
</feature>
<feature type="transmembrane region" description="Helical" evidence="5">
    <location>
        <begin position="73"/>
        <end position="93"/>
    </location>
</feature>
<evidence type="ECO:0000256" key="5">
    <source>
        <dbReference type="SAM" id="Phobius"/>
    </source>
</evidence>
<feature type="transmembrane region" description="Helical" evidence="5">
    <location>
        <begin position="168"/>
        <end position="186"/>
    </location>
</feature>
<dbReference type="PANTHER" id="PTHR42770">
    <property type="entry name" value="AMINO ACID TRANSPORTER-RELATED"/>
    <property type="match status" value="1"/>
</dbReference>
<keyword evidence="2 5" id="KW-0812">Transmembrane</keyword>
<dbReference type="InterPro" id="IPR050367">
    <property type="entry name" value="APC_superfamily"/>
</dbReference>
<dbReference type="InterPro" id="IPR004841">
    <property type="entry name" value="AA-permease/SLC12A_dom"/>
</dbReference>
<dbReference type="Proteomes" id="UP001147653">
    <property type="component" value="Unassembled WGS sequence"/>
</dbReference>
<dbReference type="Gene3D" id="1.20.1740.10">
    <property type="entry name" value="Amino acid/polyamine transporter I"/>
    <property type="match status" value="1"/>
</dbReference>
<feature type="transmembrane region" description="Helical" evidence="5">
    <location>
        <begin position="192"/>
        <end position="211"/>
    </location>
</feature>
<evidence type="ECO:0000313" key="8">
    <source>
        <dbReference type="Proteomes" id="UP001147653"/>
    </source>
</evidence>
<feature type="transmembrane region" description="Helical" evidence="5">
    <location>
        <begin position="223"/>
        <end position="244"/>
    </location>
</feature>
<evidence type="ECO:0000313" key="7">
    <source>
        <dbReference type="EMBL" id="MDA0181365.1"/>
    </source>
</evidence>
<protein>
    <submittedName>
        <fullName evidence="7">APC family permease</fullName>
    </submittedName>
</protein>
<evidence type="ECO:0000256" key="1">
    <source>
        <dbReference type="ARBA" id="ARBA00004141"/>
    </source>
</evidence>
<feature type="domain" description="Amino acid permease/ SLC12A" evidence="6">
    <location>
        <begin position="36"/>
        <end position="215"/>
    </location>
</feature>
<reference evidence="7" key="1">
    <citation type="submission" date="2022-10" db="EMBL/GenBank/DDBJ databases">
        <title>The WGS of Solirubrobacter phytolaccae KCTC 29190.</title>
        <authorList>
            <person name="Jiang Z."/>
        </authorList>
    </citation>
    <scope>NUCLEOTIDE SEQUENCE</scope>
    <source>
        <strain evidence="7">KCTC 29190</strain>
    </source>
</reference>
<dbReference type="RefSeq" id="WP_270025680.1">
    <property type="nucleotide sequence ID" value="NZ_JAPDDP010000021.1"/>
</dbReference>
<evidence type="ECO:0000256" key="3">
    <source>
        <dbReference type="ARBA" id="ARBA00022989"/>
    </source>
</evidence>
<dbReference type="PANTHER" id="PTHR42770:SF11">
    <property type="entry name" value="INNER MEMBRANE TRANSPORT PROTEIN YBAT"/>
    <property type="match status" value="1"/>
</dbReference>
<name>A0A9X3NAJ0_9ACTN</name>